<dbReference type="AlphaFoldDB" id="A0A7I4YNW4"/>
<proteinExistence type="predicted"/>
<name>A0A7I4YNW4_HAECO</name>
<dbReference type="Proteomes" id="UP000025227">
    <property type="component" value="Unplaced"/>
</dbReference>
<protein>
    <submittedName>
        <fullName evidence="2">Apple domain-containing protein</fullName>
    </submittedName>
</protein>
<reference evidence="2" key="1">
    <citation type="submission" date="2020-12" db="UniProtKB">
        <authorList>
            <consortium name="WormBaseParasite"/>
        </authorList>
    </citation>
    <scope>IDENTIFICATION</scope>
    <source>
        <strain evidence="2">MHco3</strain>
    </source>
</reference>
<accession>A0A7I4YNW4</accession>
<dbReference type="WBParaSite" id="HCON_00114960-00001">
    <property type="protein sequence ID" value="HCON_00114960-00001"/>
    <property type="gene ID" value="HCON_00114960"/>
</dbReference>
<sequence length="165" mass="18261">KLPSSKEGYCELLKLSASSTSKIHPNAAEVGETKLIMFPLKVCAASSVWLLLLTQAHRALLCTFTIISGENIPWGEVEYAPNETLTPPSEGGCLKQCLEDFPECGMVITDKVDELIFCFLYYVRAIPLHNASTNVRNLIDKENIYVLKRVEYDPACPLVDTVLPA</sequence>
<evidence type="ECO:0000313" key="2">
    <source>
        <dbReference type="WBParaSite" id="HCON_00114960-00001"/>
    </source>
</evidence>
<organism evidence="1 2">
    <name type="scientific">Haemonchus contortus</name>
    <name type="common">Barber pole worm</name>
    <dbReference type="NCBI Taxonomy" id="6289"/>
    <lineage>
        <taxon>Eukaryota</taxon>
        <taxon>Metazoa</taxon>
        <taxon>Ecdysozoa</taxon>
        <taxon>Nematoda</taxon>
        <taxon>Chromadorea</taxon>
        <taxon>Rhabditida</taxon>
        <taxon>Rhabditina</taxon>
        <taxon>Rhabditomorpha</taxon>
        <taxon>Strongyloidea</taxon>
        <taxon>Trichostrongylidae</taxon>
        <taxon>Haemonchus</taxon>
    </lineage>
</organism>
<evidence type="ECO:0000313" key="1">
    <source>
        <dbReference type="Proteomes" id="UP000025227"/>
    </source>
</evidence>
<keyword evidence="1" id="KW-1185">Reference proteome</keyword>